<dbReference type="SUPFAM" id="SSF48371">
    <property type="entry name" value="ARM repeat"/>
    <property type="match status" value="1"/>
</dbReference>
<keyword evidence="5" id="KW-0812">Transmembrane</keyword>
<keyword evidence="7" id="KW-1185">Reference proteome</keyword>
<dbReference type="GO" id="GO:0005634">
    <property type="term" value="C:nucleus"/>
    <property type="evidence" value="ECO:0007669"/>
    <property type="project" value="UniProtKB-SubCell"/>
</dbReference>
<dbReference type="InterPro" id="IPR052464">
    <property type="entry name" value="Synovial_Prolif_Regulator"/>
</dbReference>
<keyword evidence="5" id="KW-1133">Transmembrane helix</keyword>
<reference evidence="7" key="1">
    <citation type="journal article" date="2016" name="Nat. Biotechnol.">
        <title>Sequencing wild and cultivated cassava and related species reveals extensive interspecific hybridization and genetic diversity.</title>
        <authorList>
            <person name="Bredeson J.V."/>
            <person name="Lyons J.B."/>
            <person name="Prochnik S.E."/>
            <person name="Wu G.A."/>
            <person name="Ha C.M."/>
            <person name="Edsinger-Gonzales E."/>
            <person name="Grimwood J."/>
            <person name="Schmutz J."/>
            <person name="Rabbi I.Y."/>
            <person name="Egesi C."/>
            <person name="Nauluvula P."/>
            <person name="Lebot V."/>
            <person name="Ndunguru J."/>
            <person name="Mkamilo G."/>
            <person name="Bart R.S."/>
            <person name="Setter T.L."/>
            <person name="Gleadow R.M."/>
            <person name="Kulakow P."/>
            <person name="Ferguson M.E."/>
            <person name="Rounsley S."/>
            <person name="Rokhsar D.S."/>
        </authorList>
    </citation>
    <scope>NUCLEOTIDE SEQUENCE [LARGE SCALE GENOMIC DNA]</scope>
    <source>
        <strain evidence="7">cv. AM560-2</strain>
    </source>
</reference>
<evidence type="ECO:0000256" key="1">
    <source>
        <dbReference type="ARBA" id="ARBA00004123"/>
    </source>
</evidence>
<evidence type="ECO:0000256" key="3">
    <source>
        <dbReference type="ARBA" id="ARBA00038401"/>
    </source>
</evidence>
<evidence type="ECO:0008006" key="8">
    <source>
        <dbReference type="Google" id="ProtNLM"/>
    </source>
</evidence>
<keyword evidence="2" id="KW-0539">Nucleus</keyword>
<name>A0A2C9VYL8_MANES</name>
<dbReference type="Proteomes" id="UP000091857">
    <property type="component" value="Chromosome 4"/>
</dbReference>
<evidence type="ECO:0000256" key="5">
    <source>
        <dbReference type="SAM" id="Phobius"/>
    </source>
</evidence>
<comment type="similarity">
    <text evidence="3">Belongs to the SAAL1 family.</text>
</comment>
<dbReference type="Gene3D" id="1.25.10.10">
    <property type="entry name" value="Leucine-rich Repeat Variant"/>
    <property type="match status" value="1"/>
</dbReference>
<dbReference type="PANTHER" id="PTHR23424:SF23">
    <property type="entry name" value="PROTEIN SAAL1"/>
    <property type="match status" value="1"/>
</dbReference>
<dbReference type="Gramene" id="Manes.04G010900.1.v8.1">
    <property type="protein sequence ID" value="Manes.04G010900.1.v8.1.CDS"/>
    <property type="gene ID" value="Manes.04G010900.v8.1"/>
</dbReference>
<evidence type="ECO:0000256" key="2">
    <source>
        <dbReference type="ARBA" id="ARBA00023242"/>
    </source>
</evidence>
<dbReference type="InterPro" id="IPR016024">
    <property type="entry name" value="ARM-type_fold"/>
</dbReference>
<evidence type="ECO:0000313" key="6">
    <source>
        <dbReference type="EMBL" id="OAY51487.1"/>
    </source>
</evidence>
<proteinExistence type="inferred from homology"/>
<protein>
    <recommendedName>
        <fullName evidence="8">Protein saal1</fullName>
    </recommendedName>
</protein>
<dbReference type="PANTHER" id="PTHR23424">
    <property type="entry name" value="SERUM AMYLOID A"/>
    <property type="match status" value="1"/>
</dbReference>
<comment type="caution">
    <text evidence="6">The sequence shown here is derived from an EMBL/GenBank/DDBJ whole genome shotgun (WGS) entry which is preliminary data.</text>
</comment>
<dbReference type="InterPro" id="IPR011989">
    <property type="entry name" value="ARM-like"/>
</dbReference>
<evidence type="ECO:0000256" key="4">
    <source>
        <dbReference type="SAM" id="MobiDB-lite"/>
    </source>
</evidence>
<dbReference type="AlphaFoldDB" id="A0A2C9VYL8"/>
<evidence type="ECO:0000313" key="7">
    <source>
        <dbReference type="Proteomes" id="UP000091857"/>
    </source>
</evidence>
<feature type="region of interest" description="Disordered" evidence="4">
    <location>
        <begin position="54"/>
        <end position="88"/>
    </location>
</feature>
<gene>
    <name evidence="6" type="ORF">MANES_04G010900v8</name>
</gene>
<accession>A0A2C9VYL8</accession>
<keyword evidence="5" id="KW-0472">Membrane</keyword>
<dbReference type="EMBL" id="CM004390">
    <property type="protein sequence ID" value="OAY51487.1"/>
    <property type="molecule type" value="Genomic_DNA"/>
</dbReference>
<feature type="transmembrane region" description="Helical" evidence="5">
    <location>
        <begin position="24"/>
        <end position="45"/>
    </location>
</feature>
<dbReference type="STRING" id="3983.A0A2C9VYL8"/>
<organism evidence="6 7">
    <name type="scientific">Manihot esculenta</name>
    <name type="common">Cassava</name>
    <name type="synonym">Jatropha manihot</name>
    <dbReference type="NCBI Taxonomy" id="3983"/>
    <lineage>
        <taxon>Eukaryota</taxon>
        <taxon>Viridiplantae</taxon>
        <taxon>Streptophyta</taxon>
        <taxon>Embryophyta</taxon>
        <taxon>Tracheophyta</taxon>
        <taxon>Spermatophyta</taxon>
        <taxon>Magnoliopsida</taxon>
        <taxon>eudicotyledons</taxon>
        <taxon>Gunneridae</taxon>
        <taxon>Pentapetalae</taxon>
        <taxon>rosids</taxon>
        <taxon>fabids</taxon>
        <taxon>Malpighiales</taxon>
        <taxon>Euphorbiaceae</taxon>
        <taxon>Crotonoideae</taxon>
        <taxon>Manihoteae</taxon>
        <taxon>Manihot</taxon>
    </lineage>
</organism>
<sequence>MFDFCLFFKTPSPFPLAFSIPSSFSLYLLIIFIPISKLTFFFSLAHSLMASESETNSVEEEEEEKYQQDQEAAIDAPAHHPSAPPDELFDISTTVDPSYIISLIRKLIPTGLGNDRNTRGVNTGDATCYGSSADYMEECGPSQSRDQVPDSFNETENMHTVSGSDTCQDGDKQDSSFRCEQPCVPTGEEAWEEHGCVLWDLAASKTHAELMVENLILEVLLAHLAFSQSVRITEICLGIIGNLACHEVPMKHIISTNGLIEIIVDQLFLDDTQCLCEACRLLTSGLQSGKCNTWAEALQSEHILGRIMWVAENTLNAQLLEKNVGLLLAILESQQEASSVHLLSLMKLGLPSLLVNLLASEMSTLRGERVPERYGVLDVILHAIETLSTLDGHSQEICSNKELFQLVCDLIKLPDKVEIASSYATASVLLANILSDVPDLASEISQDFMCLQGLLDIFPLVSDDVEARSALWSIIARLLVRVKENEMSLSILHQYVLVLVSKTDIIEDDLLDRQLDNLNEECKSSTSSSIKFDTRSIALRRIVSILNQWTASKVSHKTDDVREEHCAIEVNIGGLLDCCCKHIK</sequence>
<comment type="subcellular location">
    <subcellularLocation>
        <location evidence="1">Nucleus</location>
    </subcellularLocation>
</comment>